<organism evidence="1">
    <name type="scientific">Manihot esculenta</name>
    <name type="common">Cassava</name>
    <name type="synonym">Jatropha manihot</name>
    <dbReference type="NCBI Taxonomy" id="3983"/>
    <lineage>
        <taxon>Eukaryota</taxon>
        <taxon>Viridiplantae</taxon>
        <taxon>Streptophyta</taxon>
        <taxon>Embryophyta</taxon>
        <taxon>Tracheophyta</taxon>
        <taxon>Spermatophyta</taxon>
        <taxon>Magnoliopsida</taxon>
        <taxon>eudicotyledons</taxon>
        <taxon>Gunneridae</taxon>
        <taxon>Pentapetalae</taxon>
        <taxon>rosids</taxon>
        <taxon>fabids</taxon>
        <taxon>Malpighiales</taxon>
        <taxon>Euphorbiaceae</taxon>
        <taxon>Crotonoideae</taxon>
        <taxon>Manihoteae</taxon>
        <taxon>Manihot</taxon>
    </lineage>
</organism>
<proteinExistence type="predicted"/>
<name>A0A2C9UR76_MANES</name>
<reference evidence="1" key="1">
    <citation type="submission" date="2016-02" db="EMBL/GenBank/DDBJ databases">
        <title>WGS assembly of Manihot esculenta.</title>
        <authorList>
            <person name="Bredeson J.V."/>
            <person name="Prochnik S.E."/>
            <person name="Lyons J.B."/>
            <person name="Schmutz J."/>
            <person name="Grimwood J."/>
            <person name="Vrebalov J."/>
            <person name="Bart R.S."/>
            <person name="Amuge T."/>
            <person name="Ferguson M.E."/>
            <person name="Green R."/>
            <person name="Putnam N."/>
            <person name="Stites J."/>
            <person name="Rounsley S."/>
            <person name="Rokhsar D.S."/>
        </authorList>
    </citation>
    <scope>NUCLEOTIDE SEQUENCE [LARGE SCALE GENOMIC DNA]</scope>
    <source>
        <tissue evidence="1">Leaf</tissue>
    </source>
</reference>
<protein>
    <submittedName>
        <fullName evidence="1">Uncharacterized protein</fullName>
    </submittedName>
</protein>
<dbReference type="AlphaFoldDB" id="A0A2C9UR76"/>
<gene>
    <name evidence="1" type="ORF">MANES_13G125600</name>
</gene>
<evidence type="ECO:0000313" key="1">
    <source>
        <dbReference type="EMBL" id="OAY33796.1"/>
    </source>
</evidence>
<accession>A0A2C9UR76</accession>
<sequence length="36" mass="4017">MPFLFFRVCVTTSISIMHHGNVLHCKTSSSFTANDS</sequence>
<dbReference type="EMBL" id="CM004399">
    <property type="protein sequence ID" value="OAY33796.1"/>
    <property type="molecule type" value="Genomic_DNA"/>
</dbReference>